<gene>
    <name evidence="4" type="ORF">LCGC14_1443420</name>
</gene>
<proteinExistence type="inferred from homology"/>
<dbReference type="PANTHER" id="PTHR43347">
    <property type="entry name" value="ACYL-COA SYNTHETASE"/>
    <property type="match status" value="1"/>
</dbReference>
<evidence type="ECO:0000256" key="1">
    <source>
        <dbReference type="ARBA" id="ARBA00006432"/>
    </source>
</evidence>
<feature type="domain" description="Acetyl-coenzyme A synthetase N-terminal" evidence="3">
    <location>
        <begin position="3"/>
        <end position="57"/>
    </location>
</feature>
<name>A0A0F9JJX2_9ZZZZ</name>
<dbReference type="EMBL" id="LAZR01009866">
    <property type="protein sequence ID" value="KKM70169.1"/>
    <property type="molecule type" value="Genomic_DNA"/>
</dbReference>
<dbReference type="GO" id="GO:0050218">
    <property type="term" value="F:propionate-CoA ligase activity"/>
    <property type="evidence" value="ECO:0007669"/>
    <property type="project" value="TreeGrafter"/>
</dbReference>
<accession>A0A0F9JJX2</accession>
<sequence>MGYSEIYADWKSDPEGWWMEQARAIHWDRFPSKALDDSRAPIYEWFADGLTNTCYNAVDRHVEAGRADQVALIHDSPVTDTKRNVTFAELKDQTARLAGALRARGIEKGDRVIIYMPMIPEAIVAMLACARIGAIHSIIFGGFSAESIAGRLDDCESEYLITADEGMRGGRVIPLKTIADEAIAALGGRTRLNPLPALL</sequence>
<dbReference type="SUPFAM" id="SSF56801">
    <property type="entry name" value="Acetyl-CoA synthetase-like"/>
    <property type="match status" value="1"/>
</dbReference>
<evidence type="ECO:0000259" key="3">
    <source>
        <dbReference type="Pfam" id="PF16177"/>
    </source>
</evidence>
<evidence type="ECO:0000259" key="2">
    <source>
        <dbReference type="Pfam" id="PF00501"/>
    </source>
</evidence>
<dbReference type="Pfam" id="PF00501">
    <property type="entry name" value="AMP-binding"/>
    <property type="match status" value="1"/>
</dbReference>
<comment type="similarity">
    <text evidence="1">Belongs to the ATP-dependent AMP-binding enzyme family.</text>
</comment>
<evidence type="ECO:0008006" key="5">
    <source>
        <dbReference type="Google" id="ProtNLM"/>
    </source>
</evidence>
<dbReference type="Gene3D" id="3.40.50.12780">
    <property type="entry name" value="N-terminal domain of ligase-like"/>
    <property type="match status" value="1"/>
</dbReference>
<dbReference type="InterPro" id="IPR042099">
    <property type="entry name" value="ANL_N_sf"/>
</dbReference>
<dbReference type="InterPro" id="IPR000873">
    <property type="entry name" value="AMP-dep_synth/lig_dom"/>
</dbReference>
<dbReference type="InterPro" id="IPR032387">
    <property type="entry name" value="ACAS_N"/>
</dbReference>
<evidence type="ECO:0000313" key="4">
    <source>
        <dbReference type="EMBL" id="KKM70169.1"/>
    </source>
</evidence>
<comment type="caution">
    <text evidence="4">The sequence shown here is derived from an EMBL/GenBank/DDBJ whole genome shotgun (WGS) entry which is preliminary data.</text>
</comment>
<reference evidence="4" key="1">
    <citation type="journal article" date="2015" name="Nature">
        <title>Complex archaea that bridge the gap between prokaryotes and eukaryotes.</title>
        <authorList>
            <person name="Spang A."/>
            <person name="Saw J.H."/>
            <person name="Jorgensen S.L."/>
            <person name="Zaremba-Niedzwiedzka K."/>
            <person name="Martijn J."/>
            <person name="Lind A.E."/>
            <person name="van Eijk R."/>
            <person name="Schleper C."/>
            <person name="Guy L."/>
            <person name="Ettema T.J."/>
        </authorList>
    </citation>
    <scope>NUCLEOTIDE SEQUENCE</scope>
</reference>
<protein>
    <recommendedName>
        <fullName evidence="5">AMP-dependent synthetase/ligase domain-containing protein</fullName>
    </recommendedName>
</protein>
<dbReference type="Pfam" id="PF16177">
    <property type="entry name" value="ACAS_N"/>
    <property type="match status" value="1"/>
</dbReference>
<organism evidence="4">
    <name type="scientific">marine sediment metagenome</name>
    <dbReference type="NCBI Taxonomy" id="412755"/>
    <lineage>
        <taxon>unclassified sequences</taxon>
        <taxon>metagenomes</taxon>
        <taxon>ecological metagenomes</taxon>
    </lineage>
</organism>
<dbReference type="AlphaFoldDB" id="A0A0F9JJX2"/>
<feature type="domain" description="AMP-dependent synthetase/ligase" evidence="2">
    <location>
        <begin position="64"/>
        <end position="165"/>
    </location>
</feature>
<dbReference type="PANTHER" id="PTHR43347:SF3">
    <property type="entry name" value="ACYL-COA SYNTHETASE SHORT-CHAIN FAMILY MEMBER 3, MITOCHONDRIAL"/>
    <property type="match status" value="1"/>
</dbReference>